<evidence type="ECO:0000313" key="2">
    <source>
        <dbReference type="Proteomes" id="UP000287651"/>
    </source>
</evidence>
<protein>
    <submittedName>
        <fullName evidence="1">Uncharacterized protein</fullName>
    </submittedName>
</protein>
<evidence type="ECO:0000313" key="1">
    <source>
        <dbReference type="EMBL" id="RRT80475.1"/>
    </source>
</evidence>
<name>A0A427AW86_ENSVE</name>
<comment type="caution">
    <text evidence="1">The sequence shown here is derived from an EMBL/GenBank/DDBJ whole genome shotgun (WGS) entry which is preliminary data.</text>
</comment>
<sequence>GQLYLHKRVGHTWATLSLPYLTSRQALIVRGTGSGALVEGWSSTLALLHRSLSGDTVIKGGSVDIDVIGAGSLTMSMLHYDDEWVPVDYTDIEEVGPFELGADASPLFFTEYSWLTWQFWQAEFDNFDANDFS</sequence>
<proteinExistence type="predicted"/>
<dbReference type="AlphaFoldDB" id="A0A427AW86"/>
<gene>
    <name evidence="1" type="ORF">B296_00023682</name>
</gene>
<organism evidence="1 2">
    <name type="scientific">Ensete ventricosum</name>
    <name type="common">Abyssinian banana</name>
    <name type="synonym">Musa ensete</name>
    <dbReference type="NCBI Taxonomy" id="4639"/>
    <lineage>
        <taxon>Eukaryota</taxon>
        <taxon>Viridiplantae</taxon>
        <taxon>Streptophyta</taxon>
        <taxon>Embryophyta</taxon>
        <taxon>Tracheophyta</taxon>
        <taxon>Spermatophyta</taxon>
        <taxon>Magnoliopsida</taxon>
        <taxon>Liliopsida</taxon>
        <taxon>Zingiberales</taxon>
        <taxon>Musaceae</taxon>
        <taxon>Ensete</taxon>
    </lineage>
</organism>
<dbReference type="EMBL" id="AMZH03001133">
    <property type="protein sequence ID" value="RRT80475.1"/>
    <property type="molecule type" value="Genomic_DNA"/>
</dbReference>
<reference evidence="1 2" key="1">
    <citation type="journal article" date="2014" name="Agronomy (Basel)">
        <title>A Draft Genome Sequence for Ensete ventricosum, the Drought-Tolerant Tree Against Hunger.</title>
        <authorList>
            <person name="Harrison J."/>
            <person name="Moore K.A."/>
            <person name="Paszkiewicz K."/>
            <person name="Jones T."/>
            <person name="Grant M."/>
            <person name="Ambacheew D."/>
            <person name="Muzemil S."/>
            <person name="Studholme D.J."/>
        </authorList>
    </citation>
    <scope>NUCLEOTIDE SEQUENCE [LARGE SCALE GENOMIC DNA]</scope>
</reference>
<feature type="non-terminal residue" evidence="1">
    <location>
        <position position="1"/>
    </location>
</feature>
<dbReference type="Proteomes" id="UP000287651">
    <property type="component" value="Unassembled WGS sequence"/>
</dbReference>
<accession>A0A427AW86</accession>